<dbReference type="Proteomes" id="UP000257109">
    <property type="component" value="Unassembled WGS sequence"/>
</dbReference>
<organism evidence="1 2">
    <name type="scientific">Mucuna pruriens</name>
    <name type="common">Velvet bean</name>
    <name type="synonym">Dolichos pruriens</name>
    <dbReference type="NCBI Taxonomy" id="157652"/>
    <lineage>
        <taxon>Eukaryota</taxon>
        <taxon>Viridiplantae</taxon>
        <taxon>Streptophyta</taxon>
        <taxon>Embryophyta</taxon>
        <taxon>Tracheophyta</taxon>
        <taxon>Spermatophyta</taxon>
        <taxon>Magnoliopsida</taxon>
        <taxon>eudicotyledons</taxon>
        <taxon>Gunneridae</taxon>
        <taxon>Pentapetalae</taxon>
        <taxon>rosids</taxon>
        <taxon>fabids</taxon>
        <taxon>Fabales</taxon>
        <taxon>Fabaceae</taxon>
        <taxon>Papilionoideae</taxon>
        <taxon>50 kb inversion clade</taxon>
        <taxon>NPAAA clade</taxon>
        <taxon>indigoferoid/millettioid clade</taxon>
        <taxon>Phaseoleae</taxon>
        <taxon>Mucuna</taxon>
    </lineage>
</organism>
<dbReference type="AlphaFoldDB" id="A0A371E0C5"/>
<reference evidence="1" key="1">
    <citation type="submission" date="2018-05" db="EMBL/GenBank/DDBJ databases">
        <title>Draft genome of Mucuna pruriens seed.</title>
        <authorList>
            <person name="Nnadi N.E."/>
            <person name="Vos R."/>
            <person name="Hasami M.H."/>
            <person name="Devisetty U.K."/>
            <person name="Aguiy J.C."/>
        </authorList>
    </citation>
    <scope>NUCLEOTIDE SEQUENCE [LARGE SCALE GENOMIC DNA]</scope>
    <source>
        <strain evidence="1">JCA_2017</strain>
    </source>
</reference>
<comment type="caution">
    <text evidence="1">The sequence shown here is derived from an EMBL/GenBank/DDBJ whole genome shotgun (WGS) entry which is preliminary data.</text>
</comment>
<sequence>MDVKFRGIYTECLTDILSWTNRSTKLFLLFDPCDSQLSYDDGGGEEGSGKLRLEAATLGGSGDTSEPTRCGKLSLAFRPRILKAALSYAKAASSSVT</sequence>
<accession>A0A371E0C5</accession>
<gene>
    <name evidence="1" type="ORF">CR513_62452</name>
</gene>
<name>A0A371E0C5_MUCPR</name>
<feature type="non-terminal residue" evidence="1">
    <location>
        <position position="1"/>
    </location>
</feature>
<keyword evidence="2" id="KW-1185">Reference proteome</keyword>
<protein>
    <submittedName>
        <fullName evidence="1">Uncharacterized protein</fullName>
    </submittedName>
</protein>
<evidence type="ECO:0000313" key="1">
    <source>
        <dbReference type="EMBL" id="RDX58244.1"/>
    </source>
</evidence>
<evidence type="ECO:0000313" key="2">
    <source>
        <dbReference type="Proteomes" id="UP000257109"/>
    </source>
</evidence>
<proteinExistence type="predicted"/>
<dbReference type="EMBL" id="QJKJ01017685">
    <property type="protein sequence ID" value="RDX58244.1"/>
    <property type="molecule type" value="Genomic_DNA"/>
</dbReference>